<dbReference type="Proteomes" id="UP001162060">
    <property type="component" value="Unassembled WGS sequence"/>
</dbReference>
<feature type="region of interest" description="Disordered" evidence="1">
    <location>
        <begin position="1"/>
        <end position="83"/>
    </location>
</feature>
<name>A0AAV1VGI6_9STRA</name>
<organism evidence="2 3">
    <name type="scientific">Peronospora matthiolae</name>
    <dbReference type="NCBI Taxonomy" id="2874970"/>
    <lineage>
        <taxon>Eukaryota</taxon>
        <taxon>Sar</taxon>
        <taxon>Stramenopiles</taxon>
        <taxon>Oomycota</taxon>
        <taxon>Peronosporomycetes</taxon>
        <taxon>Peronosporales</taxon>
        <taxon>Peronosporaceae</taxon>
        <taxon>Peronospora</taxon>
    </lineage>
</organism>
<accession>A0AAV1VGI6</accession>
<gene>
    <name evidence="2" type="ORF">PM001_LOCUS31204</name>
</gene>
<dbReference type="EMBL" id="CAKLBY020000340">
    <property type="protein sequence ID" value="CAK7946054.1"/>
    <property type="molecule type" value="Genomic_DNA"/>
</dbReference>
<proteinExistence type="predicted"/>
<evidence type="ECO:0000256" key="1">
    <source>
        <dbReference type="SAM" id="MobiDB-lite"/>
    </source>
</evidence>
<evidence type="ECO:0000313" key="2">
    <source>
        <dbReference type="EMBL" id="CAK7946054.1"/>
    </source>
</evidence>
<sequence length="173" mass="19376">MLEIFGSSDSSDEISPHASPSNDRTRGDGGDSSMQHYEKINSKDRAATGVSACADTTQEARDRNGLRHSPQVESPWMSSSKELDRVAGVTTTRDRAPLFDCRRICPPNPSTITIRAEEKFFIGAFFKHRWYNGNRGRDGKALVQGWNAFIHNIECIVRESWLGKIDAARITFE</sequence>
<evidence type="ECO:0000313" key="3">
    <source>
        <dbReference type="Proteomes" id="UP001162060"/>
    </source>
</evidence>
<dbReference type="AlphaFoldDB" id="A0AAV1VGI6"/>
<feature type="compositionally biased region" description="Basic and acidic residues" evidence="1">
    <location>
        <begin position="36"/>
        <end position="46"/>
    </location>
</feature>
<protein>
    <submittedName>
        <fullName evidence="2">Uncharacterized protein</fullName>
    </submittedName>
</protein>
<reference evidence="2" key="1">
    <citation type="submission" date="2024-01" db="EMBL/GenBank/DDBJ databases">
        <authorList>
            <person name="Webb A."/>
        </authorList>
    </citation>
    <scope>NUCLEOTIDE SEQUENCE</scope>
    <source>
        <strain evidence="2">Pm1</strain>
    </source>
</reference>
<comment type="caution">
    <text evidence="2">The sequence shown here is derived from an EMBL/GenBank/DDBJ whole genome shotgun (WGS) entry which is preliminary data.</text>
</comment>